<accession>A0A368F8H0</accession>
<reference evidence="2 3" key="1">
    <citation type="submission" date="2014-10" db="EMBL/GenBank/DDBJ databases">
        <title>Draft genome of the hookworm Ancylostoma caninum.</title>
        <authorList>
            <person name="Mitreva M."/>
        </authorList>
    </citation>
    <scope>NUCLEOTIDE SEQUENCE [LARGE SCALE GENOMIC DNA]</scope>
    <source>
        <strain evidence="2 3">Baltimore</strain>
    </source>
</reference>
<proteinExistence type="predicted"/>
<dbReference type="Gene3D" id="2.40.50.780">
    <property type="match status" value="1"/>
</dbReference>
<dbReference type="InterPro" id="IPR049084">
    <property type="entry name" value="AceES-2"/>
</dbReference>
<feature type="chain" id="PRO_5016613640" evidence="1">
    <location>
        <begin position="17"/>
        <end position="136"/>
    </location>
</feature>
<gene>
    <name evidence="2" type="ORF">ANCCAN_27786</name>
</gene>
<name>A0A368F8H0_ANCCA</name>
<evidence type="ECO:0000256" key="1">
    <source>
        <dbReference type="SAM" id="SignalP"/>
    </source>
</evidence>
<protein>
    <submittedName>
        <fullName evidence="2">Uncharacterized protein</fullName>
    </submittedName>
</protein>
<organism evidence="2 3">
    <name type="scientific">Ancylostoma caninum</name>
    <name type="common">Dog hookworm</name>
    <dbReference type="NCBI Taxonomy" id="29170"/>
    <lineage>
        <taxon>Eukaryota</taxon>
        <taxon>Metazoa</taxon>
        <taxon>Ecdysozoa</taxon>
        <taxon>Nematoda</taxon>
        <taxon>Chromadorea</taxon>
        <taxon>Rhabditida</taxon>
        <taxon>Rhabditina</taxon>
        <taxon>Rhabditomorpha</taxon>
        <taxon>Strongyloidea</taxon>
        <taxon>Ancylostomatidae</taxon>
        <taxon>Ancylostomatinae</taxon>
        <taxon>Ancylostoma</taxon>
    </lineage>
</organism>
<dbReference type="AlphaFoldDB" id="A0A368F8H0"/>
<comment type="caution">
    <text evidence="2">The sequence shown here is derived from an EMBL/GenBank/DDBJ whole genome shotgun (WGS) entry which is preliminary data.</text>
</comment>
<keyword evidence="1" id="KW-0732">Signal</keyword>
<feature type="signal peptide" evidence="1">
    <location>
        <begin position="1"/>
        <end position="16"/>
    </location>
</feature>
<evidence type="ECO:0000313" key="3">
    <source>
        <dbReference type="Proteomes" id="UP000252519"/>
    </source>
</evidence>
<dbReference type="EMBL" id="JOJR01007135">
    <property type="protein sequence ID" value="RCN26487.1"/>
    <property type="molecule type" value="Genomic_DNA"/>
</dbReference>
<dbReference type="InterPro" id="IPR008993">
    <property type="entry name" value="TIMP-like_OB-fold"/>
</dbReference>
<evidence type="ECO:0000313" key="2">
    <source>
        <dbReference type="EMBL" id="RCN26487.1"/>
    </source>
</evidence>
<dbReference type="Proteomes" id="UP000252519">
    <property type="component" value="Unassembled WGS sequence"/>
</dbReference>
<dbReference type="Pfam" id="PF21556">
    <property type="entry name" value="AceES-2"/>
    <property type="match status" value="1"/>
</dbReference>
<dbReference type="SUPFAM" id="SSF50242">
    <property type="entry name" value="TIMP-like"/>
    <property type="match status" value="1"/>
</dbReference>
<keyword evidence="3" id="KW-1185">Reference proteome</keyword>
<sequence length="136" mass="15056">MKALIVILACSGIAAAGKCPSTSIITNKSFRGLSFVAQIKVESMNAWGNEKEDNAAYNVKYEKFIKEFRGSSTILGTRVRDYYIPNPITIKSPANQPCAVWLKVGKVYIVGCAGECNFVRPYEDLTKEERKLLGLK</sequence>